<dbReference type="RefSeq" id="WP_020834250.1">
    <property type="nucleotide sequence ID" value="NC_021846.1"/>
</dbReference>
<proteinExistence type="predicted"/>
<keyword evidence="2" id="KW-1185">Reference proteome</keyword>
<dbReference type="KEGG" id="stai:STAIW_v1c04680"/>
<gene>
    <name evidence="1" type="ORF">STAIW_v1c04680</name>
</gene>
<name>S5LWV1_9MOLU</name>
<dbReference type="HOGENOM" id="CLU_595669_0_0_14"/>
<dbReference type="EMBL" id="CP005074">
    <property type="protein sequence ID" value="AGR41111.1"/>
    <property type="molecule type" value="Genomic_DNA"/>
</dbReference>
<dbReference type="STRING" id="1276220.STAIW_v1c04680"/>
<sequence length="459" mass="54610">MNLNINFENTVKSIENSLNNKEVNSILLNGPTKSGKTSVLNQLKLKTDSEGWNTIYFNISEFDQSKDYLEYFLARLLSYFKDIIGKKAISLFLKQRDIKGIIKKKIKTNNRASEFRFQFKQKFKKDEVDKKKLNNIQTLIELNKTLAISQFKWIIIFDEIDNSEIYNIKQFYDTLTIVQTYLKSFKIIISANLSKIENEYEKAKSINTSFDAKMDLEFALDNAKHENIQVNLFIKQQKVTNLFLINSIDTSLIEFEKWINKYYNFNYNEKDKRYYYDEIYFLAWFLFYLKNENNLLFNILKNNFNLYMQIINEIDVSLILENDEKIANLRYIELLLKNKEFKFQTKLKYLEIINLIKDPFNLKIPIFLTTAIKNDFLNIINELSSLILFKSTLLYSQNLIENYDSLTFQISVEDFEPELKSFIKYLNPRSIEQLKNSKVKSSFDKNLNTIIEKIFSLIN</sequence>
<dbReference type="AlphaFoldDB" id="S5LWV1"/>
<evidence type="ECO:0000313" key="2">
    <source>
        <dbReference type="Proteomes" id="UP000014984"/>
    </source>
</evidence>
<dbReference type="Proteomes" id="UP000014984">
    <property type="component" value="Chromosome"/>
</dbReference>
<evidence type="ECO:0000313" key="1">
    <source>
        <dbReference type="EMBL" id="AGR41111.1"/>
    </source>
</evidence>
<reference evidence="1 2" key="1">
    <citation type="journal article" date="2013" name="Genome Biol. Evol.">
        <title>Comparison of metabolic capacities and inference of gene content evolution in mosquito-associated Spiroplasma diminutum and S. taiwanense.</title>
        <authorList>
            <person name="Lo W.S."/>
            <person name="Ku C."/>
            <person name="Chen L.L."/>
            <person name="Chang T.H."/>
            <person name="Kuo C.H."/>
        </authorList>
    </citation>
    <scope>NUCLEOTIDE SEQUENCE [LARGE SCALE GENOMIC DNA]</scope>
    <source>
        <strain evidence="1">CT-1</strain>
    </source>
</reference>
<organism evidence="1 2">
    <name type="scientific">Spiroplasma taiwanense CT-1</name>
    <dbReference type="NCBI Taxonomy" id="1276220"/>
    <lineage>
        <taxon>Bacteria</taxon>
        <taxon>Bacillati</taxon>
        <taxon>Mycoplasmatota</taxon>
        <taxon>Mollicutes</taxon>
        <taxon>Entomoplasmatales</taxon>
        <taxon>Spiroplasmataceae</taxon>
        <taxon>Spiroplasma</taxon>
    </lineage>
</organism>
<accession>S5LWV1</accession>
<dbReference type="OrthoDB" id="387926at2"/>
<dbReference type="InterPro" id="IPR027417">
    <property type="entry name" value="P-loop_NTPase"/>
</dbReference>
<dbReference type="Gene3D" id="3.40.50.300">
    <property type="entry name" value="P-loop containing nucleotide triphosphate hydrolases"/>
    <property type="match status" value="1"/>
</dbReference>
<dbReference type="SUPFAM" id="SSF52540">
    <property type="entry name" value="P-loop containing nucleoside triphosphate hydrolases"/>
    <property type="match status" value="1"/>
</dbReference>
<protein>
    <submittedName>
        <fullName evidence="1">Uncharacterized protein</fullName>
    </submittedName>
</protein>
<dbReference type="PATRIC" id="fig|1276220.3.peg.473"/>